<sequence length="64" mass="7117">MLIAHVTGTVSQLAVYLAWAYVGLRVAHSLIFFIYNHLILRFAVFATSNLVLLVLILYTAAPLL</sequence>
<evidence type="ECO:0000256" key="3">
    <source>
        <dbReference type="ARBA" id="ARBA00022989"/>
    </source>
</evidence>
<dbReference type="InterPro" id="IPR001129">
    <property type="entry name" value="Membr-assoc_MAPEG"/>
</dbReference>
<keyword evidence="2 5" id="KW-0812">Transmembrane</keyword>
<dbReference type="Gene3D" id="1.20.120.550">
    <property type="entry name" value="Membrane associated eicosanoid/glutathione metabolism-like domain"/>
    <property type="match status" value="1"/>
</dbReference>
<evidence type="ECO:0000313" key="7">
    <source>
        <dbReference type="Proteomes" id="UP000603602"/>
    </source>
</evidence>
<reference evidence="7" key="1">
    <citation type="submission" date="2023-07" db="EMBL/GenBank/DDBJ databases">
        <title>Thauera sp. CAU 1555 isolated from sand of Yaerae Beach.</title>
        <authorList>
            <person name="Kim W."/>
        </authorList>
    </citation>
    <scope>NUCLEOTIDE SEQUENCE [LARGE SCALE GENOMIC DNA]</scope>
    <source>
        <strain evidence="7">CAU 1555</strain>
    </source>
</reference>
<proteinExistence type="predicted"/>
<gene>
    <name evidence="6" type="ORF">IFO67_07330</name>
</gene>
<comment type="subcellular location">
    <subcellularLocation>
        <location evidence="1">Membrane</location>
    </subcellularLocation>
</comment>
<evidence type="ECO:0000313" key="6">
    <source>
        <dbReference type="EMBL" id="MBD8502695.1"/>
    </source>
</evidence>
<protein>
    <submittedName>
        <fullName evidence="6">MAPEG family protein</fullName>
    </submittedName>
</protein>
<dbReference type="SUPFAM" id="SSF161084">
    <property type="entry name" value="MAPEG domain-like"/>
    <property type="match status" value="1"/>
</dbReference>
<evidence type="ECO:0000256" key="5">
    <source>
        <dbReference type="SAM" id="Phobius"/>
    </source>
</evidence>
<evidence type="ECO:0000256" key="4">
    <source>
        <dbReference type="ARBA" id="ARBA00023136"/>
    </source>
</evidence>
<name>A0ABR9B8P1_9RHOO</name>
<keyword evidence="4 5" id="KW-0472">Membrane</keyword>
<feature type="transmembrane region" description="Helical" evidence="5">
    <location>
        <begin position="42"/>
        <end position="61"/>
    </location>
</feature>
<dbReference type="EMBL" id="JACYTO010000001">
    <property type="protein sequence ID" value="MBD8502695.1"/>
    <property type="molecule type" value="Genomic_DNA"/>
</dbReference>
<organism evidence="6 7">
    <name type="scientific">Thauera sedimentorum</name>
    <dbReference type="NCBI Taxonomy" id="2767595"/>
    <lineage>
        <taxon>Bacteria</taxon>
        <taxon>Pseudomonadati</taxon>
        <taxon>Pseudomonadota</taxon>
        <taxon>Betaproteobacteria</taxon>
        <taxon>Rhodocyclales</taxon>
        <taxon>Zoogloeaceae</taxon>
        <taxon>Thauera</taxon>
    </lineage>
</organism>
<comment type="caution">
    <text evidence="6">The sequence shown here is derived from an EMBL/GenBank/DDBJ whole genome shotgun (WGS) entry which is preliminary data.</text>
</comment>
<dbReference type="InterPro" id="IPR023352">
    <property type="entry name" value="MAPEG-like_dom_sf"/>
</dbReference>
<keyword evidence="3 5" id="KW-1133">Transmembrane helix</keyword>
<accession>A0ABR9B8P1</accession>
<dbReference type="Proteomes" id="UP000603602">
    <property type="component" value="Unassembled WGS sequence"/>
</dbReference>
<evidence type="ECO:0000256" key="2">
    <source>
        <dbReference type="ARBA" id="ARBA00022692"/>
    </source>
</evidence>
<evidence type="ECO:0000256" key="1">
    <source>
        <dbReference type="ARBA" id="ARBA00004370"/>
    </source>
</evidence>
<dbReference type="Pfam" id="PF01124">
    <property type="entry name" value="MAPEG"/>
    <property type="match status" value="1"/>
</dbReference>
<keyword evidence="7" id="KW-1185">Reference proteome</keyword>
<feature type="transmembrane region" description="Helical" evidence="5">
    <location>
        <begin position="16"/>
        <end position="35"/>
    </location>
</feature>